<keyword evidence="3" id="KW-1185">Reference proteome</keyword>
<proteinExistence type="predicted"/>
<feature type="compositionally biased region" description="Polar residues" evidence="1">
    <location>
        <begin position="15"/>
        <end position="35"/>
    </location>
</feature>
<evidence type="ECO:0000313" key="2">
    <source>
        <dbReference type="EMBL" id="OAX32159.1"/>
    </source>
</evidence>
<evidence type="ECO:0000256" key="1">
    <source>
        <dbReference type="SAM" id="MobiDB-lite"/>
    </source>
</evidence>
<feature type="region of interest" description="Disordered" evidence="1">
    <location>
        <begin position="14"/>
        <end position="35"/>
    </location>
</feature>
<name>A0A1B7MHU2_9AGAM</name>
<evidence type="ECO:0000313" key="3">
    <source>
        <dbReference type="Proteomes" id="UP000092154"/>
    </source>
</evidence>
<protein>
    <submittedName>
        <fullName evidence="2">Uncharacterized protein</fullName>
    </submittedName>
</protein>
<dbReference type="OrthoDB" id="5393654at2759"/>
<accession>A0A1B7MHU2</accession>
<organism evidence="2 3">
    <name type="scientific">Rhizopogon vinicolor AM-OR11-026</name>
    <dbReference type="NCBI Taxonomy" id="1314800"/>
    <lineage>
        <taxon>Eukaryota</taxon>
        <taxon>Fungi</taxon>
        <taxon>Dikarya</taxon>
        <taxon>Basidiomycota</taxon>
        <taxon>Agaricomycotina</taxon>
        <taxon>Agaricomycetes</taxon>
        <taxon>Agaricomycetidae</taxon>
        <taxon>Boletales</taxon>
        <taxon>Suillineae</taxon>
        <taxon>Rhizopogonaceae</taxon>
        <taxon>Rhizopogon</taxon>
    </lineage>
</organism>
<sequence>MSYPSSLFLHRPKYNASQDSHPANKPSGTHRQVYTSRSVREKPYNSEPYCFFLLKELADVITTFARSPAVLSPVAITNVTPIASYSWIEASLVTIAVPGSGTQTLAMYQPTLEELTWTKTLSTCTQVPPHPLIPRHRYHAS</sequence>
<dbReference type="Proteomes" id="UP000092154">
    <property type="component" value="Unassembled WGS sequence"/>
</dbReference>
<dbReference type="AlphaFoldDB" id="A0A1B7MHU2"/>
<dbReference type="EMBL" id="KV449097">
    <property type="protein sequence ID" value="OAX32159.1"/>
    <property type="molecule type" value="Genomic_DNA"/>
</dbReference>
<gene>
    <name evidence="2" type="ORF">K503DRAFT_776934</name>
</gene>
<reference evidence="2 3" key="1">
    <citation type="submission" date="2016-06" db="EMBL/GenBank/DDBJ databases">
        <title>Comparative genomics of the ectomycorrhizal sister species Rhizopogon vinicolor and Rhizopogon vesiculosus (Basidiomycota: Boletales) reveals a divergence of the mating type B locus.</title>
        <authorList>
            <consortium name="DOE Joint Genome Institute"/>
            <person name="Mujic A.B."/>
            <person name="Kuo A."/>
            <person name="Tritt A."/>
            <person name="Lipzen A."/>
            <person name="Chen C."/>
            <person name="Johnson J."/>
            <person name="Sharma A."/>
            <person name="Barry K."/>
            <person name="Grigoriev I.V."/>
            <person name="Spatafora J.W."/>
        </authorList>
    </citation>
    <scope>NUCLEOTIDE SEQUENCE [LARGE SCALE GENOMIC DNA]</scope>
    <source>
        <strain evidence="2 3">AM-OR11-026</strain>
    </source>
</reference>
<dbReference type="InParanoid" id="A0A1B7MHU2"/>